<dbReference type="EMBL" id="JAIXMP010000037">
    <property type="protein sequence ID" value="KAI9248800.1"/>
    <property type="molecule type" value="Genomic_DNA"/>
</dbReference>
<evidence type="ECO:0000259" key="1">
    <source>
        <dbReference type="Pfam" id="PF06985"/>
    </source>
</evidence>
<dbReference type="Proteomes" id="UP001209540">
    <property type="component" value="Unassembled WGS sequence"/>
</dbReference>
<comment type="caution">
    <text evidence="2">The sequence shown here is derived from an EMBL/GenBank/DDBJ whole genome shotgun (WGS) entry which is preliminary data.</text>
</comment>
<sequence>MYIKYCVNQRSADVIDTTDHRFGTTGGTYRPTWLIRTLDWKKVPGIEAKNGYCAFSYCWEQSGEVVRKNNKSSSQGSSSGEEKSECIDKGLHCITKHKKERRPSNLYLIPQEKTVIVKLARFDRVVQQICKDFEIDYLWYDKLCMGDGSPDNYINEIKQIYMIYGHARYTVAFVPEVHVENPKEFGRFDSIAGIKARSDALNQIQESLCENIPSTCDFLSNKLLGNCDSSQGRNGGSRTSINQALWEAHFRTSTKQLDKIFSLTNIFLDMFEHLKISYESNPQTLFNQFYRNVATNDLSILCFGSILYPNGSEITKNMMLHHHLPSWTGVAGRHTPYRVTTTATITLPHFIDDVMQLHITSYCSWTIPLVSYDLGCFSTKPLLPDIADKQSPLDQAATKRRASAPLLFSSTKNTTMMPPINGKTKATIGSFADMLNHSGCHATHYSSPQAGTQNATEIKSFSSTEDCKECTVLPIVFVSHQPVHTRSDGEPVANQAAGIISDFERIYFLPVFAKGFEDRYRAVGIALVGRDNGVNAPLEPDKLLNSLFKDSFHEQNEFIVE</sequence>
<keyword evidence="3" id="KW-1185">Reference proteome</keyword>
<name>A0AAD5JZ69_9FUNG</name>
<reference evidence="2" key="1">
    <citation type="journal article" date="2022" name="IScience">
        <title>Evolution of zygomycete secretomes and the origins of terrestrial fungal ecologies.</title>
        <authorList>
            <person name="Chang Y."/>
            <person name="Wang Y."/>
            <person name="Mondo S."/>
            <person name="Ahrendt S."/>
            <person name="Andreopoulos W."/>
            <person name="Barry K."/>
            <person name="Beard J."/>
            <person name="Benny G.L."/>
            <person name="Blankenship S."/>
            <person name="Bonito G."/>
            <person name="Cuomo C."/>
            <person name="Desiro A."/>
            <person name="Gervers K.A."/>
            <person name="Hundley H."/>
            <person name="Kuo A."/>
            <person name="LaButti K."/>
            <person name="Lang B.F."/>
            <person name="Lipzen A."/>
            <person name="O'Donnell K."/>
            <person name="Pangilinan J."/>
            <person name="Reynolds N."/>
            <person name="Sandor L."/>
            <person name="Smith M.E."/>
            <person name="Tsang A."/>
            <person name="Grigoriev I.V."/>
            <person name="Stajich J.E."/>
            <person name="Spatafora J.W."/>
        </authorList>
    </citation>
    <scope>NUCLEOTIDE SEQUENCE</scope>
    <source>
        <strain evidence="2">RSA 2281</strain>
    </source>
</reference>
<evidence type="ECO:0000313" key="2">
    <source>
        <dbReference type="EMBL" id="KAI9248800.1"/>
    </source>
</evidence>
<gene>
    <name evidence="2" type="ORF">BDA99DRAFT_608875</name>
</gene>
<evidence type="ECO:0000313" key="3">
    <source>
        <dbReference type="Proteomes" id="UP001209540"/>
    </source>
</evidence>
<protein>
    <recommendedName>
        <fullName evidence="1">Heterokaryon incompatibility domain-containing protein</fullName>
    </recommendedName>
</protein>
<dbReference type="AlphaFoldDB" id="A0AAD5JZ69"/>
<organism evidence="2 3">
    <name type="scientific">Phascolomyces articulosus</name>
    <dbReference type="NCBI Taxonomy" id="60185"/>
    <lineage>
        <taxon>Eukaryota</taxon>
        <taxon>Fungi</taxon>
        <taxon>Fungi incertae sedis</taxon>
        <taxon>Mucoromycota</taxon>
        <taxon>Mucoromycotina</taxon>
        <taxon>Mucoromycetes</taxon>
        <taxon>Mucorales</taxon>
        <taxon>Lichtheimiaceae</taxon>
        <taxon>Phascolomyces</taxon>
    </lineage>
</organism>
<feature type="domain" description="Heterokaryon incompatibility" evidence="1">
    <location>
        <begin position="52"/>
        <end position="178"/>
    </location>
</feature>
<proteinExistence type="predicted"/>
<reference evidence="2" key="2">
    <citation type="submission" date="2023-02" db="EMBL/GenBank/DDBJ databases">
        <authorList>
            <consortium name="DOE Joint Genome Institute"/>
            <person name="Mondo S.J."/>
            <person name="Chang Y."/>
            <person name="Wang Y."/>
            <person name="Ahrendt S."/>
            <person name="Andreopoulos W."/>
            <person name="Barry K."/>
            <person name="Beard J."/>
            <person name="Benny G.L."/>
            <person name="Blankenship S."/>
            <person name="Bonito G."/>
            <person name="Cuomo C."/>
            <person name="Desiro A."/>
            <person name="Gervers K.A."/>
            <person name="Hundley H."/>
            <person name="Kuo A."/>
            <person name="LaButti K."/>
            <person name="Lang B.F."/>
            <person name="Lipzen A."/>
            <person name="O'Donnell K."/>
            <person name="Pangilinan J."/>
            <person name="Reynolds N."/>
            <person name="Sandor L."/>
            <person name="Smith M.W."/>
            <person name="Tsang A."/>
            <person name="Grigoriev I.V."/>
            <person name="Stajich J.E."/>
            <person name="Spatafora J.W."/>
        </authorList>
    </citation>
    <scope>NUCLEOTIDE SEQUENCE</scope>
    <source>
        <strain evidence="2">RSA 2281</strain>
    </source>
</reference>
<accession>A0AAD5JZ69</accession>
<dbReference type="InterPro" id="IPR010730">
    <property type="entry name" value="HET"/>
</dbReference>
<dbReference type="Pfam" id="PF06985">
    <property type="entry name" value="HET"/>
    <property type="match status" value="1"/>
</dbReference>